<name>A0A699ZX76_HAELA</name>
<accession>A0A699ZX76</accession>
<dbReference type="Proteomes" id="UP000485058">
    <property type="component" value="Unassembled WGS sequence"/>
</dbReference>
<gene>
    <name evidence="1" type="ORF">HaLaN_17703</name>
</gene>
<proteinExistence type="predicted"/>
<sequence>MQDRVVFKWLHTSTHQLRLGVRVEVDLARLAEDPGCLTGVGCTTPSPLVVPDGLAQMEAIDAGLWLEPGLARHTMNEQLTGGGERPFNVATTQVTIITADCLDPSTCGHARVGLCALRSYNTSIMTVSRPMNMAEVVVSMASCAYHALPVG</sequence>
<dbReference type="EMBL" id="BLLF01001658">
    <property type="protein sequence ID" value="GFH20562.1"/>
    <property type="molecule type" value="Genomic_DNA"/>
</dbReference>
<organism evidence="1 2">
    <name type="scientific">Haematococcus lacustris</name>
    <name type="common">Green alga</name>
    <name type="synonym">Haematococcus pluvialis</name>
    <dbReference type="NCBI Taxonomy" id="44745"/>
    <lineage>
        <taxon>Eukaryota</taxon>
        <taxon>Viridiplantae</taxon>
        <taxon>Chlorophyta</taxon>
        <taxon>core chlorophytes</taxon>
        <taxon>Chlorophyceae</taxon>
        <taxon>CS clade</taxon>
        <taxon>Chlamydomonadales</taxon>
        <taxon>Haematococcaceae</taxon>
        <taxon>Haematococcus</taxon>
    </lineage>
</organism>
<evidence type="ECO:0000313" key="2">
    <source>
        <dbReference type="Proteomes" id="UP000485058"/>
    </source>
</evidence>
<reference evidence="1 2" key="1">
    <citation type="submission" date="2020-02" db="EMBL/GenBank/DDBJ databases">
        <title>Draft genome sequence of Haematococcus lacustris strain NIES-144.</title>
        <authorList>
            <person name="Morimoto D."/>
            <person name="Nakagawa S."/>
            <person name="Yoshida T."/>
            <person name="Sawayama S."/>
        </authorList>
    </citation>
    <scope>NUCLEOTIDE SEQUENCE [LARGE SCALE GENOMIC DNA]</scope>
    <source>
        <strain evidence="1 2">NIES-144</strain>
    </source>
</reference>
<evidence type="ECO:0000313" key="1">
    <source>
        <dbReference type="EMBL" id="GFH20562.1"/>
    </source>
</evidence>
<keyword evidence="2" id="KW-1185">Reference proteome</keyword>
<comment type="caution">
    <text evidence="1">The sequence shown here is derived from an EMBL/GenBank/DDBJ whole genome shotgun (WGS) entry which is preliminary data.</text>
</comment>
<dbReference type="AlphaFoldDB" id="A0A699ZX76"/>
<protein>
    <submittedName>
        <fullName evidence="1">Uncharacterized protein</fullName>
    </submittedName>
</protein>